<reference evidence="1 2" key="1">
    <citation type="submission" date="2023-02" db="EMBL/GenBank/DDBJ databases">
        <title>Host association and intracellularity evolved multiple times independently in the Rickettsiales.</title>
        <authorList>
            <person name="Castelli M."/>
            <person name="Nardi T."/>
            <person name="Gammuto L."/>
            <person name="Bellinzona G."/>
            <person name="Sabaneyeva E."/>
            <person name="Potekhin A."/>
            <person name="Serra V."/>
            <person name="Petroni G."/>
            <person name="Sassera D."/>
        </authorList>
    </citation>
    <scope>NUCLEOTIDE SEQUENCE [LARGE SCALE GENOMIC DNA]</scope>
    <source>
        <strain evidence="1 2">BOD18</strain>
    </source>
</reference>
<dbReference type="CDD" id="cd02440">
    <property type="entry name" value="AdoMet_MTases"/>
    <property type="match status" value="1"/>
</dbReference>
<dbReference type="GO" id="GO:0008168">
    <property type="term" value="F:methyltransferase activity"/>
    <property type="evidence" value="ECO:0007669"/>
    <property type="project" value="UniProtKB-KW"/>
</dbReference>
<dbReference type="InterPro" id="IPR029063">
    <property type="entry name" value="SAM-dependent_MTases_sf"/>
</dbReference>
<dbReference type="Gene3D" id="3.40.50.150">
    <property type="entry name" value="Vaccinia Virus protein VP39"/>
    <property type="match status" value="1"/>
</dbReference>
<dbReference type="SUPFAM" id="SSF48452">
    <property type="entry name" value="TPR-like"/>
    <property type="match status" value="1"/>
</dbReference>
<dbReference type="SUPFAM" id="SSF53335">
    <property type="entry name" value="S-adenosyl-L-methionine-dependent methyltransferases"/>
    <property type="match status" value="1"/>
</dbReference>
<dbReference type="RefSeq" id="WP_322497994.1">
    <property type="nucleotide sequence ID" value="NZ_JARGYT010000059.1"/>
</dbReference>
<dbReference type="EMBL" id="JARGYT010000059">
    <property type="protein sequence ID" value="MDZ5762533.1"/>
    <property type="molecule type" value="Genomic_DNA"/>
</dbReference>
<comment type="caution">
    <text evidence="1">The sequence shown here is derived from an EMBL/GenBank/DDBJ whole genome shotgun (WGS) entry which is preliminary data.</text>
</comment>
<evidence type="ECO:0000313" key="1">
    <source>
        <dbReference type="EMBL" id="MDZ5762533.1"/>
    </source>
</evidence>
<dbReference type="GO" id="GO:0032259">
    <property type="term" value="P:methylation"/>
    <property type="evidence" value="ECO:0007669"/>
    <property type="project" value="UniProtKB-KW"/>
</dbReference>
<keyword evidence="1" id="KW-0808">Transferase</keyword>
<dbReference type="Proteomes" id="UP001293791">
    <property type="component" value="Unassembled WGS sequence"/>
</dbReference>
<evidence type="ECO:0000313" key="2">
    <source>
        <dbReference type="Proteomes" id="UP001293791"/>
    </source>
</evidence>
<gene>
    <name evidence="1" type="ORF">Cyrtocomes_00920</name>
</gene>
<protein>
    <submittedName>
        <fullName evidence="1">SAM-dependent methyltransferase</fullName>
    </submittedName>
</protein>
<sequence length="337" mass="38948">MGLFFFGKKLNSKKKITLTGLLSSVKKLFLSLFLNIRTSTTSLFRKLKKLEETNYKLGIFFYNAGKIDDAILRFKILKLFGKKYKAECSYYIGRCYIILLKYAKAKKDLFLDIEIKNPDMREELMYCRNLLEDKFIQYIPHNILEHKFDIISESYDALCSSAITYDIIAKKIDEYSKTIGLFSVLDIGCGTGILAKRCTNIKVSFSGVDISRKMIKVSETTGCYKTLSHAEAGSFVNNALSNNALYGIILLLDFFTYNPQLLPIFALNMRNLLLDNGILIISYKVAKDNEIEFIKELEEFRYNTDYIKKIFSQYTLIHEEEISLLNSQNSRLMIYCN</sequence>
<dbReference type="Pfam" id="PF13489">
    <property type="entry name" value="Methyltransf_23"/>
    <property type="match status" value="1"/>
</dbReference>
<dbReference type="InterPro" id="IPR011990">
    <property type="entry name" value="TPR-like_helical_dom_sf"/>
</dbReference>
<organism evidence="1 2">
    <name type="scientific">Candidatus Cyrtobacter comes</name>
    <dbReference type="NCBI Taxonomy" id="675776"/>
    <lineage>
        <taxon>Bacteria</taxon>
        <taxon>Pseudomonadati</taxon>
        <taxon>Pseudomonadota</taxon>
        <taxon>Alphaproteobacteria</taxon>
        <taxon>Rickettsiales</taxon>
        <taxon>Candidatus Midichloriaceae</taxon>
        <taxon>Candidatus Cyrtobacter</taxon>
    </lineage>
</organism>
<name>A0ABU5L8T5_9RICK</name>
<keyword evidence="2" id="KW-1185">Reference proteome</keyword>
<accession>A0ABU5L8T5</accession>
<proteinExistence type="predicted"/>
<keyword evidence="1" id="KW-0489">Methyltransferase</keyword>